<evidence type="ECO:0000256" key="1">
    <source>
        <dbReference type="SAM" id="Coils"/>
    </source>
</evidence>
<comment type="caution">
    <text evidence="2">The sequence shown here is derived from an EMBL/GenBank/DDBJ whole genome shotgun (WGS) entry which is preliminary data.</text>
</comment>
<keyword evidence="3" id="KW-1185">Reference proteome</keyword>
<protein>
    <submittedName>
        <fullName evidence="2">Uncharacterized protein</fullName>
    </submittedName>
</protein>
<gene>
    <name evidence="2" type="ORF">Glove_529g13</name>
</gene>
<name>A0A397GH44_9GLOM</name>
<dbReference type="Proteomes" id="UP000266861">
    <property type="component" value="Unassembled WGS sequence"/>
</dbReference>
<dbReference type="EMBL" id="PQFF01000454">
    <property type="protein sequence ID" value="RHZ49154.1"/>
    <property type="molecule type" value="Genomic_DNA"/>
</dbReference>
<reference evidence="2 3" key="1">
    <citation type="submission" date="2018-08" db="EMBL/GenBank/DDBJ databases">
        <title>Genome and evolution of the arbuscular mycorrhizal fungus Diversispora epigaea (formerly Glomus versiforme) and its bacterial endosymbionts.</title>
        <authorList>
            <person name="Sun X."/>
            <person name="Fei Z."/>
            <person name="Harrison M."/>
        </authorList>
    </citation>
    <scope>NUCLEOTIDE SEQUENCE [LARGE SCALE GENOMIC DNA]</scope>
    <source>
        <strain evidence="2 3">IT104</strain>
    </source>
</reference>
<accession>A0A397GH44</accession>
<organism evidence="2 3">
    <name type="scientific">Diversispora epigaea</name>
    <dbReference type="NCBI Taxonomy" id="1348612"/>
    <lineage>
        <taxon>Eukaryota</taxon>
        <taxon>Fungi</taxon>
        <taxon>Fungi incertae sedis</taxon>
        <taxon>Mucoromycota</taxon>
        <taxon>Glomeromycotina</taxon>
        <taxon>Glomeromycetes</taxon>
        <taxon>Diversisporales</taxon>
        <taxon>Diversisporaceae</taxon>
        <taxon>Diversispora</taxon>
    </lineage>
</organism>
<keyword evidence="1" id="KW-0175">Coiled coil</keyword>
<evidence type="ECO:0000313" key="2">
    <source>
        <dbReference type="EMBL" id="RHZ49154.1"/>
    </source>
</evidence>
<sequence>MYLVYKSYKSNTLHLSYDLRPKSEWKNLRNRAFLSELERLTMFSTVDSLDRASYANSIPLYIETTSLSFKRKSKSTKIESHISNWPIKVLSAQTKNGLNIAEWGVLGQMKHLLNGEIEFYLVLYISKKMIFYPSEVSISPTQGDYLGIQMGQHMYLKTGLLFVTSMKNAVRKIERAREAGKKIRAAKFIQQKWLEIFYRPEGICATQLAEHYKLLWANSTEFLPVEESWKRLTMRKRNPLIELEACGIDPCIEDFLRHEIIVYNKKKKRQRRSPTPLENLSYSIIMTNQETQIQDTVPTCNRTHKCSCFVCEEVINSRVKKELDNLSLQLFEYNEKTFSSFMRKITTQLEKRVNANNKLRSEIDQQKLKLQKAKKLLASLKSQ</sequence>
<dbReference type="OrthoDB" id="2422123at2759"/>
<evidence type="ECO:0000313" key="3">
    <source>
        <dbReference type="Proteomes" id="UP000266861"/>
    </source>
</evidence>
<feature type="coiled-coil region" evidence="1">
    <location>
        <begin position="316"/>
        <end position="383"/>
    </location>
</feature>
<proteinExistence type="predicted"/>
<dbReference type="AlphaFoldDB" id="A0A397GH44"/>